<organism evidence="9 10">
    <name type="scientific">Arachidicoccus rhizosphaerae</name>
    <dbReference type="NCBI Taxonomy" id="551991"/>
    <lineage>
        <taxon>Bacteria</taxon>
        <taxon>Pseudomonadati</taxon>
        <taxon>Bacteroidota</taxon>
        <taxon>Chitinophagia</taxon>
        <taxon>Chitinophagales</taxon>
        <taxon>Chitinophagaceae</taxon>
        <taxon>Arachidicoccus</taxon>
    </lineage>
</organism>
<dbReference type="SUPFAM" id="SSF51011">
    <property type="entry name" value="Glycosyl hydrolase domain"/>
    <property type="match status" value="1"/>
</dbReference>
<dbReference type="Pfam" id="PF06964">
    <property type="entry name" value="Alpha-L-AF_C"/>
    <property type="match status" value="1"/>
</dbReference>
<dbReference type="Proteomes" id="UP000199041">
    <property type="component" value="Unassembled WGS sequence"/>
</dbReference>
<dbReference type="InterPro" id="IPR017853">
    <property type="entry name" value="GH"/>
</dbReference>
<evidence type="ECO:0000256" key="4">
    <source>
        <dbReference type="ARBA" id="ARBA00022729"/>
    </source>
</evidence>
<evidence type="ECO:0000256" key="1">
    <source>
        <dbReference type="ARBA" id="ARBA00001462"/>
    </source>
</evidence>
<keyword evidence="10" id="KW-1185">Reference proteome</keyword>
<reference evidence="9 10" key="1">
    <citation type="submission" date="2016-10" db="EMBL/GenBank/DDBJ databases">
        <authorList>
            <person name="de Groot N.N."/>
        </authorList>
    </citation>
    <scope>NUCLEOTIDE SEQUENCE [LARGE SCALE GENOMIC DNA]</scope>
    <source>
        <strain evidence="9 10">Vu-144</strain>
    </source>
</reference>
<comment type="catalytic activity">
    <reaction evidence="1">
        <text>Hydrolysis of terminal non-reducing alpha-L-arabinofuranoside residues in alpha-L-arabinosides.</text>
        <dbReference type="EC" id="3.2.1.55"/>
    </reaction>
</comment>
<dbReference type="AlphaFoldDB" id="A0A1H3ZBP5"/>
<dbReference type="InterPro" id="IPR013780">
    <property type="entry name" value="Glyco_hydro_b"/>
</dbReference>
<protein>
    <recommendedName>
        <fullName evidence="3">non-reducing end alpha-L-arabinofuranosidase</fullName>
        <ecNumber evidence="3">3.2.1.55</ecNumber>
    </recommendedName>
</protein>
<evidence type="ECO:0000256" key="2">
    <source>
        <dbReference type="ARBA" id="ARBA00007186"/>
    </source>
</evidence>
<feature type="domain" description="Alpha-L-arabinofuranosidase C-terminal" evidence="8">
    <location>
        <begin position="528"/>
        <end position="740"/>
    </location>
</feature>
<dbReference type="InterPro" id="IPR051563">
    <property type="entry name" value="Glycosyl_Hydrolase_51"/>
</dbReference>
<dbReference type="Pfam" id="PF22848">
    <property type="entry name" value="ASD1_dom"/>
    <property type="match status" value="1"/>
</dbReference>
<name>A0A1H3ZBP5_9BACT</name>
<dbReference type="Gene3D" id="2.60.120.260">
    <property type="entry name" value="Galactose-binding domain-like"/>
    <property type="match status" value="1"/>
</dbReference>
<proteinExistence type="inferred from homology"/>
<sequence>MMEQNTVISHSCDKRAHSNKGAGLHFTEPLVLRLKGHRVNVMSVAVNCIALIAFLASTGFLNNKNTLKAQSSARSGNHKQVQPASILIDGVKDRISVSPTMWGIFFEDINFAADGGIYAELIKNRSFEFDNPLMGWRILDEKNSTLKLDFDGKLLITNRGQSTQPHKGNHRYAHIELGHFFGVENEGFRGMGFKAGEPYRFTADIRVKKGSKVELQLVVLDSTGRIQFRSPFKDLPEISDNWSTVETVFSADKTLANGRLVVLLKGAGSLDMDMLSLFPVHTWKDRPGGLRADLVQKLYDLHPGFIRFPGGCIVEGRTLVNRYQWKNTVGPVAERTTITNRWQTEFKAPRNAPDYFQSYGLGFYEYFQLAEDLHAEPLPILNCGMACQYNSGEVAADLEPYIQDALDLIEFANGDSSTPYGHLRTQMGHPEPFHLKYLGVGNEQWESQYFDRYKIFESRLKLAHPEIQLVSGSGPYNSGKWFDDAWSVLRTLHPSLVDEHYYAPPEWFLNNAGRYDQYDRQGPKVFAGEYAAHGKSTTVPESANSFYSALTEAAFMTGLERNADVVRMASYAPLLANINAWQWRPDLIWFDNLHSVATPNYYVQQLFSLAKGTEVLQTSANHQPVKGQDSLYASTTMDAAGHKLYIKLVNVSSDNKPVDIVLQGLGQGLSRAMKGRWTMLKADSAYAYNSLNQPDQVQPKHMDFGTSPNPKGAVNGYELPFIKNERKGSEGMKIKFTAPSGSVNLLELDLK</sequence>
<dbReference type="InterPro" id="IPR010720">
    <property type="entry name" value="Alpha-L-AF_C"/>
</dbReference>
<dbReference type="SUPFAM" id="SSF51445">
    <property type="entry name" value="(Trans)glycosidases"/>
    <property type="match status" value="1"/>
</dbReference>
<evidence type="ECO:0000256" key="7">
    <source>
        <dbReference type="SAM" id="Phobius"/>
    </source>
</evidence>
<dbReference type="EC" id="3.2.1.55" evidence="3"/>
<dbReference type="InterPro" id="IPR055235">
    <property type="entry name" value="ASD1_cat"/>
</dbReference>
<keyword evidence="5" id="KW-0378">Hydrolase</keyword>
<keyword evidence="4" id="KW-0732">Signal</keyword>
<evidence type="ECO:0000313" key="10">
    <source>
        <dbReference type="Proteomes" id="UP000199041"/>
    </source>
</evidence>
<evidence type="ECO:0000256" key="6">
    <source>
        <dbReference type="ARBA" id="ARBA00023180"/>
    </source>
</evidence>
<dbReference type="GO" id="GO:0046556">
    <property type="term" value="F:alpha-L-arabinofuranosidase activity"/>
    <property type="evidence" value="ECO:0007669"/>
    <property type="project" value="UniProtKB-EC"/>
</dbReference>
<feature type="transmembrane region" description="Helical" evidence="7">
    <location>
        <begin position="39"/>
        <end position="61"/>
    </location>
</feature>
<dbReference type="Gene3D" id="3.20.20.80">
    <property type="entry name" value="Glycosidases"/>
    <property type="match status" value="1"/>
</dbReference>
<gene>
    <name evidence="9" type="ORF">SAMN05192529_110135</name>
</gene>
<dbReference type="SMART" id="SM00813">
    <property type="entry name" value="Alpha-L-AF_C"/>
    <property type="match status" value="1"/>
</dbReference>
<keyword evidence="6" id="KW-0325">Glycoprotein</keyword>
<comment type="similarity">
    <text evidence="2">Belongs to the glycosyl hydrolase 51 family.</text>
</comment>
<dbReference type="PANTHER" id="PTHR31776:SF0">
    <property type="entry name" value="ALPHA-L-ARABINOFURANOSIDASE 1"/>
    <property type="match status" value="1"/>
</dbReference>
<keyword evidence="7" id="KW-1133">Transmembrane helix</keyword>
<evidence type="ECO:0000259" key="8">
    <source>
        <dbReference type="SMART" id="SM00813"/>
    </source>
</evidence>
<dbReference type="Gene3D" id="2.60.40.1180">
    <property type="entry name" value="Golgi alpha-mannosidase II"/>
    <property type="match status" value="1"/>
</dbReference>
<dbReference type="RefSeq" id="WP_244518871.1">
    <property type="nucleotide sequence ID" value="NZ_FNQY01000010.1"/>
</dbReference>
<keyword evidence="7" id="KW-0812">Transmembrane</keyword>
<dbReference type="GO" id="GO:0046373">
    <property type="term" value="P:L-arabinose metabolic process"/>
    <property type="evidence" value="ECO:0007669"/>
    <property type="project" value="InterPro"/>
</dbReference>
<evidence type="ECO:0000313" key="9">
    <source>
        <dbReference type="EMBL" id="SEA21070.1"/>
    </source>
</evidence>
<evidence type="ECO:0000256" key="3">
    <source>
        <dbReference type="ARBA" id="ARBA00012670"/>
    </source>
</evidence>
<evidence type="ECO:0000256" key="5">
    <source>
        <dbReference type="ARBA" id="ARBA00022801"/>
    </source>
</evidence>
<dbReference type="EMBL" id="FNQY01000010">
    <property type="protein sequence ID" value="SEA21070.1"/>
    <property type="molecule type" value="Genomic_DNA"/>
</dbReference>
<keyword evidence="7" id="KW-0472">Membrane</keyword>
<accession>A0A1H3ZBP5</accession>
<dbReference type="STRING" id="551991.SAMN05192529_110135"/>
<dbReference type="PANTHER" id="PTHR31776">
    <property type="entry name" value="ALPHA-L-ARABINOFURANOSIDASE 1"/>
    <property type="match status" value="1"/>
</dbReference>